<dbReference type="AlphaFoldDB" id="A0A1U7JHX1"/>
<dbReference type="GO" id="GO:0043023">
    <property type="term" value="F:ribosomal large subunit binding"/>
    <property type="evidence" value="ECO:0007669"/>
    <property type="project" value="TreeGrafter"/>
</dbReference>
<dbReference type="NCBIfam" id="TIGR00090">
    <property type="entry name" value="rsfS_iojap_ybeB"/>
    <property type="match status" value="1"/>
</dbReference>
<dbReference type="GO" id="GO:0090071">
    <property type="term" value="P:negative regulation of ribosome biogenesis"/>
    <property type="evidence" value="ECO:0007669"/>
    <property type="project" value="UniProtKB-UniRule"/>
</dbReference>
<proteinExistence type="inferred from homology"/>
<dbReference type="InterPro" id="IPR004394">
    <property type="entry name" value="Iojap/RsfS/C7orf30"/>
</dbReference>
<gene>
    <name evidence="2" type="primary">rsfS</name>
    <name evidence="3" type="ORF">A3843_08040</name>
</gene>
<dbReference type="STRING" id="197461.A3843_08040"/>
<reference evidence="3 4" key="1">
    <citation type="submission" date="2016-03" db="EMBL/GenBank/DDBJ databases">
        <title>Genome sequence of Nesiotobacter sp. nov., a moderately halophilic alphaproteobacterium isolated from the Yellow Sea, China.</title>
        <authorList>
            <person name="Zhang G."/>
            <person name="Zhang R."/>
        </authorList>
    </citation>
    <scope>NUCLEOTIDE SEQUENCE [LARGE SCALE GENOMIC DNA]</scope>
    <source>
        <strain evidence="3 4">WB1-6</strain>
    </source>
</reference>
<dbReference type="GO" id="GO:0005737">
    <property type="term" value="C:cytoplasm"/>
    <property type="evidence" value="ECO:0007669"/>
    <property type="project" value="UniProtKB-SubCell"/>
</dbReference>
<dbReference type="RefSeq" id="WP_028480656.1">
    <property type="nucleotide sequence ID" value="NZ_LVVZ01000014.1"/>
</dbReference>
<dbReference type="PANTHER" id="PTHR21043:SF0">
    <property type="entry name" value="MITOCHONDRIAL ASSEMBLY OF RIBOSOMAL LARGE SUBUNIT PROTEIN 1"/>
    <property type="match status" value="1"/>
</dbReference>
<comment type="similarity">
    <text evidence="1 2">Belongs to the Iojap/RsfS family.</text>
</comment>
<dbReference type="Pfam" id="PF02410">
    <property type="entry name" value="RsfS"/>
    <property type="match status" value="1"/>
</dbReference>
<keyword evidence="2" id="KW-0678">Repressor</keyword>
<dbReference type="SUPFAM" id="SSF81301">
    <property type="entry name" value="Nucleotidyltransferase"/>
    <property type="match status" value="1"/>
</dbReference>
<comment type="caution">
    <text evidence="3">The sequence shown here is derived from an EMBL/GenBank/DDBJ whole genome shotgun (WGS) entry which is preliminary data.</text>
</comment>
<dbReference type="GO" id="GO:0042256">
    <property type="term" value="P:cytosolic ribosome assembly"/>
    <property type="evidence" value="ECO:0007669"/>
    <property type="project" value="UniProtKB-UniRule"/>
</dbReference>
<evidence type="ECO:0000313" key="4">
    <source>
        <dbReference type="Proteomes" id="UP000185783"/>
    </source>
</evidence>
<dbReference type="GO" id="GO:0017148">
    <property type="term" value="P:negative regulation of translation"/>
    <property type="evidence" value="ECO:0007669"/>
    <property type="project" value="UniProtKB-UniRule"/>
</dbReference>
<dbReference type="Proteomes" id="UP000185783">
    <property type="component" value="Unassembled WGS sequence"/>
</dbReference>
<comment type="subunit">
    <text evidence="2">Interacts with ribosomal protein uL14 (rplN).</text>
</comment>
<evidence type="ECO:0000256" key="1">
    <source>
        <dbReference type="ARBA" id="ARBA00010574"/>
    </source>
</evidence>
<keyword evidence="2" id="KW-0963">Cytoplasm</keyword>
<name>A0A1U7JHX1_9HYPH</name>
<dbReference type="InterPro" id="IPR043519">
    <property type="entry name" value="NT_sf"/>
</dbReference>
<keyword evidence="2" id="KW-0810">Translation regulation</keyword>
<sequence length="135" mass="14736">MTATHEGTDSVAPLLPQDTSDVEALLKSILKSLDDSKAEDIVSLDLAGKTSVADYMVVASGRSHRHVGAVTDHLLRDLKDAGYGNARVEGLPHCDWVLVDIGDAIIHIFRPEVRGFYNVEKMWSTETTTPTQYIG</sequence>
<protein>
    <recommendedName>
        <fullName evidence="2">Ribosomal silencing factor RsfS</fullName>
    </recommendedName>
</protein>
<dbReference type="EMBL" id="LVVZ01000014">
    <property type="protein sequence ID" value="OKL44343.1"/>
    <property type="molecule type" value="Genomic_DNA"/>
</dbReference>
<keyword evidence="4" id="KW-1185">Reference proteome</keyword>
<evidence type="ECO:0000313" key="3">
    <source>
        <dbReference type="EMBL" id="OKL44343.1"/>
    </source>
</evidence>
<dbReference type="Gene3D" id="3.30.460.10">
    <property type="entry name" value="Beta Polymerase, domain 2"/>
    <property type="match status" value="1"/>
</dbReference>
<accession>A0A1U7JHX1</accession>
<comment type="function">
    <text evidence="2">Functions as a ribosomal silencing factor. Interacts with ribosomal protein uL14 (rplN), blocking formation of intersubunit bridge B8. Prevents association of the 30S and 50S ribosomal subunits and the formation of functional ribosomes, thus repressing translation.</text>
</comment>
<organism evidence="3 4">
    <name type="scientific">Pseudovibrio exalbescens</name>
    <dbReference type="NCBI Taxonomy" id="197461"/>
    <lineage>
        <taxon>Bacteria</taxon>
        <taxon>Pseudomonadati</taxon>
        <taxon>Pseudomonadota</taxon>
        <taxon>Alphaproteobacteria</taxon>
        <taxon>Hyphomicrobiales</taxon>
        <taxon>Stappiaceae</taxon>
        <taxon>Pseudovibrio</taxon>
    </lineage>
</organism>
<evidence type="ECO:0000256" key="2">
    <source>
        <dbReference type="HAMAP-Rule" id="MF_01477"/>
    </source>
</evidence>
<dbReference type="HAMAP" id="MF_01477">
    <property type="entry name" value="Iojap_RsfS"/>
    <property type="match status" value="1"/>
</dbReference>
<dbReference type="PANTHER" id="PTHR21043">
    <property type="entry name" value="IOJAP SUPERFAMILY ORTHOLOG"/>
    <property type="match status" value="1"/>
</dbReference>
<comment type="subcellular location">
    <subcellularLocation>
        <location evidence="2">Cytoplasm</location>
    </subcellularLocation>
</comment>